<reference evidence="2" key="1">
    <citation type="submission" date="2021-03" db="EMBL/GenBank/DDBJ databases">
        <authorList>
            <person name="Kim M.K."/>
        </authorList>
    </citation>
    <scope>NUCLEOTIDE SEQUENCE</scope>
    <source>
        <strain evidence="2">BT186</strain>
    </source>
</reference>
<evidence type="ECO:0000313" key="2">
    <source>
        <dbReference type="EMBL" id="MBO0358193.1"/>
    </source>
</evidence>
<evidence type="ECO:0000259" key="1">
    <source>
        <dbReference type="Pfam" id="PF16130"/>
    </source>
</evidence>
<gene>
    <name evidence="2" type="ORF">J0X19_09580</name>
</gene>
<sequence>MNSQRQYIGSVDAALDNNYLYVTYKITKPNVYLLETNLDVFRDCAQLVRSWKIGLFGIMPDRFAYQACFRATDRRTTYTARIPRSAVDCLNIDLVSIAANAELTNCGVAWGTECDGTSNCVSINSATRFPGLYGGSFFQLNKTECADPIDFTYAWEDLRNEGNDADYNDLVIKSAVTKRTATMDITFTASARGAGYDHAFKFNLPKTGVTSITGAANVQDNGTFYTVTVFPSTKTALPSSGTSGFANTVASELCVTPATRTVTVNINNSFRYNAARPYEPFISVYTSGTASGTPNYDLGIYDLATNTGDTWTDAAGKVFPNGILIPADWKWPLENVQISAVYPTFTSLPNFTPTWANTAPAAGTFSTCN</sequence>
<keyword evidence="3" id="KW-1185">Reference proteome</keyword>
<dbReference type="AlphaFoldDB" id="A0A939EYF6"/>
<proteinExistence type="predicted"/>
<dbReference type="EMBL" id="JAFLQZ010000004">
    <property type="protein sequence ID" value="MBO0358193.1"/>
    <property type="molecule type" value="Genomic_DNA"/>
</dbReference>
<dbReference type="NCBIfam" id="TIGR04456">
    <property type="entry name" value="LruC_dom"/>
    <property type="match status" value="1"/>
</dbReference>
<protein>
    <submittedName>
        <fullName evidence="2">LruC domain-containing protein</fullName>
    </submittedName>
</protein>
<dbReference type="InterPro" id="IPR031025">
    <property type="entry name" value="LruC_dom"/>
</dbReference>
<name>A0A939EYF6_9BACT</name>
<comment type="caution">
    <text evidence="2">The sequence shown here is derived from an EMBL/GenBank/DDBJ whole genome shotgun (WGS) entry which is preliminary data.</text>
</comment>
<organism evidence="2 3">
    <name type="scientific">Hymenobacter telluris</name>
    <dbReference type="NCBI Taxonomy" id="2816474"/>
    <lineage>
        <taxon>Bacteria</taxon>
        <taxon>Pseudomonadati</taxon>
        <taxon>Bacteroidota</taxon>
        <taxon>Cytophagia</taxon>
        <taxon>Cytophagales</taxon>
        <taxon>Hymenobacteraceae</taxon>
        <taxon>Hymenobacter</taxon>
    </lineage>
</organism>
<feature type="domain" description="DUF4842" evidence="1">
    <location>
        <begin position="182"/>
        <end position="346"/>
    </location>
</feature>
<dbReference type="Proteomes" id="UP000664144">
    <property type="component" value="Unassembled WGS sequence"/>
</dbReference>
<dbReference type="InterPro" id="IPR032295">
    <property type="entry name" value="DUF4842"/>
</dbReference>
<dbReference type="Pfam" id="PF16130">
    <property type="entry name" value="DUF4842"/>
    <property type="match status" value="1"/>
</dbReference>
<evidence type="ECO:0000313" key="3">
    <source>
        <dbReference type="Proteomes" id="UP000664144"/>
    </source>
</evidence>
<accession>A0A939EYF6</accession>